<feature type="region of interest" description="Disordered" evidence="1">
    <location>
        <begin position="99"/>
        <end position="137"/>
    </location>
</feature>
<dbReference type="OrthoDB" id="3263231at2759"/>
<feature type="compositionally biased region" description="Low complexity" evidence="1">
    <location>
        <begin position="1"/>
        <end position="12"/>
    </location>
</feature>
<dbReference type="AlphaFoldDB" id="A0A1C7LXG0"/>
<feature type="region of interest" description="Disordered" evidence="1">
    <location>
        <begin position="165"/>
        <end position="192"/>
    </location>
</feature>
<protein>
    <submittedName>
        <fullName evidence="2">Uncharacterized protein</fullName>
    </submittedName>
</protein>
<dbReference type="Proteomes" id="UP000092993">
    <property type="component" value="Unassembled WGS sequence"/>
</dbReference>
<keyword evidence="3" id="KW-1185">Reference proteome</keyword>
<proteinExistence type="predicted"/>
<gene>
    <name evidence="2" type="ORF">A0H81_11002</name>
</gene>
<accession>A0A1C7LXG0</accession>
<dbReference type="EMBL" id="LUGG01000019">
    <property type="protein sequence ID" value="OBZ68926.1"/>
    <property type="molecule type" value="Genomic_DNA"/>
</dbReference>
<organism evidence="2 3">
    <name type="scientific">Grifola frondosa</name>
    <name type="common">Maitake</name>
    <name type="synonym">Polyporus frondosus</name>
    <dbReference type="NCBI Taxonomy" id="5627"/>
    <lineage>
        <taxon>Eukaryota</taxon>
        <taxon>Fungi</taxon>
        <taxon>Dikarya</taxon>
        <taxon>Basidiomycota</taxon>
        <taxon>Agaricomycotina</taxon>
        <taxon>Agaricomycetes</taxon>
        <taxon>Polyporales</taxon>
        <taxon>Grifolaceae</taxon>
        <taxon>Grifola</taxon>
    </lineage>
</organism>
<evidence type="ECO:0000313" key="2">
    <source>
        <dbReference type="EMBL" id="OBZ68926.1"/>
    </source>
</evidence>
<dbReference type="STRING" id="5627.A0A1C7LXG0"/>
<reference evidence="2 3" key="1">
    <citation type="submission" date="2016-03" db="EMBL/GenBank/DDBJ databases">
        <title>Whole genome sequencing of Grifola frondosa 9006-11.</title>
        <authorList>
            <person name="Min B."/>
            <person name="Park H."/>
            <person name="Kim J.-G."/>
            <person name="Cho H."/>
            <person name="Oh Y.-L."/>
            <person name="Kong W.-S."/>
            <person name="Choi I.-G."/>
        </authorList>
    </citation>
    <scope>NUCLEOTIDE SEQUENCE [LARGE SCALE GENOMIC DNA]</scope>
    <source>
        <strain evidence="2 3">9006-11</strain>
    </source>
</reference>
<feature type="compositionally biased region" description="Basic and acidic residues" evidence="1">
    <location>
        <begin position="13"/>
        <end position="28"/>
    </location>
</feature>
<feature type="compositionally biased region" description="Low complexity" evidence="1">
    <location>
        <begin position="182"/>
        <end position="192"/>
    </location>
</feature>
<evidence type="ECO:0000313" key="3">
    <source>
        <dbReference type="Proteomes" id="UP000092993"/>
    </source>
</evidence>
<feature type="compositionally biased region" description="Low complexity" evidence="1">
    <location>
        <begin position="114"/>
        <end position="137"/>
    </location>
</feature>
<evidence type="ECO:0000256" key="1">
    <source>
        <dbReference type="SAM" id="MobiDB-lite"/>
    </source>
</evidence>
<feature type="region of interest" description="Disordered" evidence="1">
    <location>
        <begin position="1"/>
        <end position="75"/>
    </location>
</feature>
<comment type="caution">
    <text evidence="2">The sequence shown here is derived from an EMBL/GenBank/DDBJ whole genome shotgun (WGS) entry which is preliminary data.</text>
</comment>
<feature type="compositionally biased region" description="Polar residues" evidence="1">
    <location>
        <begin position="48"/>
        <end position="58"/>
    </location>
</feature>
<sequence length="301" mass="30663">MPAPSRAALSAASHKEDFDGNFDPDRVVGHGGGGTLPNVDLAADDNVTPYNYTPSGFQGSSSPTVSGGAAGVGAGQGQMRQFPAAVPAFLAGGVAGAAAGAAGAGRPSPPPTSAPSQYSQYSQSQSHSQSHYAPSSEQPYPDYAAYAALASPQAGAADISGVNTYGALRHPSPGPSLPQTDSGSNSGSNSASGAGAGALGVLPSAKEREAAAGRMQVTNAGIVQHTDGIRARSGKGFFVVWVAGAVSRFTFLPPFCLFVFFPFFYPLLSPALSCYPYLSCGVMRIHESPSQLRCIFTQRLK</sequence>
<name>A0A1C7LXG0_GRIFR</name>